<dbReference type="AlphaFoldDB" id="Q8RVR7"/>
<dbReference type="EMBL" id="AF358774">
    <property type="protein sequence ID" value="AAL83990.1"/>
    <property type="molecule type" value="mRNA"/>
</dbReference>
<evidence type="ECO:0000313" key="2">
    <source>
        <dbReference type="EMBL" id="AAL83990.1"/>
    </source>
</evidence>
<sequence>TLTPSGNHIAVIRGWGGLFLTVILSNIIFLFFHFLSIVNSDKKNSNKALIFMINFH</sequence>
<keyword evidence="1" id="KW-0472">Membrane</keyword>
<keyword evidence="1" id="KW-1133">Transmembrane helix</keyword>
<keyword evidence="1" id="KW-0812">Transmembrane</keyword>
<accession>Q8RVR7</accession>
<feature type="transmembrane region" description="Helical" evidence="1">
    <location>
        <begin position="12"/>
        <end position="35"/>
    </location>
</feature>
<protein>
    <submittedName>
        <fullName evidence="2">Putative NADH subunit 2 protein</fullName>
    </submittedName>
</protein>
<reference evidence="2" key="1">
    <citation type="submission" date="2001-03" db="EMBL/GenBank/DDBJ databases">
        <title>Leaf-associated cDNA encoding a putative NADH subunit 2 protein in rice.</title>
        <authorList>
            <person name="Lee R.H."/>
            <person name="Chen S.C.G."/>
        </authorList>
    </citation>
    <scope>NUCLEOTIDE SEQUENCE</scope>
    <source>
        <tissue evidence="2">Dark-induced senescent leaf</tissue>
    </source>
</reference>
<organism evidence="2">
    <name type="scientific">Oryza sativa</name>
    <name type="common">Rice</name>
    <dbReference type="NCBI Taxonomy" id="4530"/>
    <lineage>
        <taxon>Eukaryota</taxon>
        <taxon>Viridiplantae</taxon>
        <taxon>Streptophyta</taxon>
        <taxon>Embryophyta</taxon>
        <taxon>Tracheophyta</taxon>
        <taxon>Spermatophyta</taxon>
        <taxon>Magnoliopsida</taxon>
        <taxon>Liliopsida</taxon>
        <taxon>Poales</taxon>
        <taxon>Poaceae</taxon>
        <taxon>BOP clade</taxon>
        <taxon>Oryzoideae</taxon>
        <taxon>Oryzeae</taxon>
        <taxon>Oryzinae</taxon>
        <taxon>Oryza</taxon>
    </lineage>
</organism>
<feature type="non-terminal residue" evidence="2">
    <location>
        <position position="1"/>
    </location>
</feature>
<name>Q8RVR7_ORYSA</name>
<evidence type="ECO:0000256" key="1">
    <source>
        <dbReference type="SAM" id="Phobius"/>
    </source>
</evidence>
<proteinExistence type="evidence at transcript level"/>